<dbReference type="EMBL" id="BK016022">
    <property type="protein sequence ID" value="DAF90128.1"/>
    <property type="molecule type" value="Genomic_DNA"/>
</dbReference>
<name>A0A8S5U6L6_9CAUD</name>
<evidence type="ECO:0000313" key="1">
    <source>
        <dbReference type="EMBL" id="DAF90128.1"/>
    </source>
</evidence>
<accession>A0A8S5U6L6</accession>
<protein>
    <submittedName>
        <fullName evidence="1">Uncharacterized protein</fullName>
    </submittedName>
</protein>
<proteinExistence type="predicted"/>
<reference evidence="1" key="1">
    <citation type="journal article" date="2021" name="Proc. Natl. Acad. Sci. U.S.A.">
        <title>A Catalog of Tens of Thousands of Viruses from Human Metagenomes Reveals Hidden Associations with Chronic Diseases.</title>
        <authorList>
            <person name="Tisza M.J."/>
            <person name="Buck C.B."/>
        </authorList>
    </citation>
    <scope>NUCLEOTIDE SEQUENCE</scope>
    <source>
        <strain evidence="1">CtWlk2</strain>
    </source>
</reference>
<sequence>MFSVEGFTSSTVDLRATVETAITNRNCLIDIGYQ</sequence>
<organism evidence="1">
    <name type="scientific">Siphoviridae sp. ctWlk2</name>
    <dbReference type="NCBI Taxonomy" id="2825539"/>
    <lineage>
        <taxon>Viruses</taxon>
        <taxon>Duplodnaviria</taxon>
        <taxon>Heunggongvirae</taxon>
        <taxon>Uroviricota</taxon>
        <taxon>Caudoviricetes</taxon>
    </lineage>
</organism>